<dbReference type="AlphaFoldDB" id="A0AAN8FAZ4"/>
<evidence type="ECO:0000313" key="2">
    <source>
        <dbReference type="EMBL" id="KAK5975971.1"/>
    </source>
</evidence>
<evidence type="ECO:0000313" key="3">
    <source>
        <dbReference type="Proteomes" id="UP001331761"/>
    </source>
</evidence>
<protein>
    <submittedName>
        <fullName evidence="2">Uncharacterized protein</fullName>
    </submittedName>
</protein>
<keyword evidence="3" id="KW-1185">Reference proteome</keyword>
<organism evidence="2 3">
    <name type="scientific">Trichostrongylus colubriformis</name>
    <name type="common">Black scour worm</name>
    <dbReference type="NCBI Taxonomy" id="6319"/>
    <lineage>
        <taxon>Eukaryota</taxon>
        <taxon>Metazoa</taxon>
        <taxon>Ecdysozoa</taxon>
        <taxon>Nematoda</taxon>
        <taxon>Chromadorea</taxon>
        <taxon>Rhabditida</taxon>
        <taxon>Rhabditina</taxon>
        <taxon>Rhabditomorpha</taxon>
        <taxon>Strongyloidea</taxon>
        <taxon>Trichostrongylidae</taxon>
        <taxon>Trichostrongylus</taxon>
    </lineage>
</organism>
<comment type="caution">
    <text evidence="2">The sequence shown here is derived from an EMBL/GenBank/DDBJ whole genome shotgun (WGS) entry which is preliminary data.</text>
</comment>
<dbReference type="Proteomes" id="UP001331761">
    <property type="component" value="Unassembled WGS sequence"/>
</dbReference>
<sequence>MTSASAARQGLLTRASNRLSAISDEDAVLFATQEDSNETKDIKELHRRIRTTKATLIMEVEKVGVALIKYSSAVDELPVGTPSKEEILKRAKANIDAAQEALDRAHVALTKLLQQNTRNKEVAREIDSNTYVDNVVITARSTVEATTFYKESKKVFRDMRMNLRIHLERCKRHATDSSEGFERQ</sequence>
<dbReference type="EMBL" id="WIXE01012386">
    <property type="protein sequence ID" value="KAK5975971.1"/>
    <property type="molecule type" value="Genomic_DNA"/>
</dbReference>
<name>A0AAN8FAZ4_TRICO</name>
<gene>
    <name evidence="2" type="ORF">GCK32_016349</name>
</gene>
<evidence type="ECO:0000256" key="1">
    <source>
        <dbReference type="SAM" id="Coils"/>
    </source>
</evidence>
<keyword evidence="1" id="KW-0175">Coiled coil</keyword>
<proteinExistence type="predicted"/>
<reference evidence="2 3" key="1">
    <citation type="submission" date="2019-10" db="EMBL/GenBank/DDBJ databases">
        <title>Assembly and Annotation for the nematode Trichostrongylus colubriformis.</title>
        <authorList>
            <person name="Martin J."/>
        </authorList>
    </citation>
    <scope>NUCLEOTIDE SEQUENCE [LARGE SCALE GENOMIC DNA]</scope>
    <source>
        <strain evidence="2">G859</strain>
        <tissue evidence="2">Whole worm</tissue>
    </source>
</reference>
<feature type="coiled-coil region" evidence="1">
    <location>
        <begin position="88"/>
        <end position="115"/>
    </location>
</feature>
<accession>A0AAN8FAZ4</accession>